<keyword evidence="2" id="KW-1185">Reference proteome</keyword>
<comment type="caution">
    <text evidence="1">The sequence shown here is derived from an EMBL/GenBank/DDBJ whole genome shotgun (WGS) entry which is preliminary data.</text>
</comment>
<protein>
    <submittedName>
        <fullName evidence="1">Uncharacterized protein</fullName>
    </submittedName>
</protein>
<proteinExistence type="predicted"/>
<dbReference type="AlphaFoldDB" id="A0AAN8RN28"/>
<evidence type="ECO:0000313" key="1">
    <source>
        <dbReference type="EMBL" id="KAK6514844.1"/>
    </source>
</evidence>
<reference evidence="1 2" key="1">
    <citation type="submission" date="2019-10" db="EMBL/GenBank/DDBJ databases">
        <authorList>
            <person name="Palmer J.M."/>
        </authorList>
    </citation>
    <scope>NUCLEOTIDE SEQUENCE [LARGE SCALE GENOMIC DNA]</scope>
    <source>
        <strain evidence="1 2">TWF506</strain>
    </source>
</reference>
<dbReference type="Proteomes" id="UP001307849">
    <property type="component" value="Unassembled WGS sequence"/>
</dbReference>
<evidence type="ECO:0000313" key="2">
    <source>
        <dbReference type="Proteomes" id="UP001307849"/>
    </source>
</evidence>
<sequence>MNSKAGVNKLPTELHTQIVEYLFDDFVCQVISGSILPIWGDILRETAALQRTRYLRFQPAWQNAVAIHRLVGETSGRFAICCAVRDRVIEKCSMAYDLQRSSERPREGGMLSSMGDTSDSWTEIDITENFVLDEHFLLPFRGTLAQDLKLPGEDVSVPKSHVDSDLRTSFLNVRVKQFLPRRSGSTGVHKLKIFPSHLEDMTLGSLLKFIIRKVDKVFQGTGVDIGKLHYFKLWPHSRHSDVEVEVLVYIS</sequence>
<gene>
    <name evidence="1" type="ORF">TWF506_007206</name>
</gene>
<dbReference type="EMBL" id="JAVHJM010000004">
    <property type="protein sequence ID" value="KAK6514844.1"/>
    <property type="molecule type" value="Genomic_DNA"/>
</dbReference>
<accession>A0AAN8RN28</accession>
<organism evidence="1 2">
    <name type="scientific">Arthrobotrys conoides</name>
    <dbReference type="NCBI Taxonomy" id="74498"/>
    <lineage>
        <taxon>Eukaryota</taxon>
        <taxon>Fungi</taxon>
        <taxon>Dikarya</taxon>
        <taxon>Ascomycota</taxon>
        <taxon>Pezizomycotina</taxon>
        <taxon>Orbiliomycetes</taxon>
        <taxon>Orbiliales</taxon>
        <taxon>Orbiliaceae</taxon>
        <taxon>Arthrobotrys</taxon>
    </lineage>
</organism>
<name>A0AAN8RN28_9PEZI</name>